<dbReference type="HOGENOM" id="CLU_2511593_0_0_11"/>
<accession>D1A921</accession>
<gene>
    <name evidence="1" type="ordered locus">Tcur_3117</name>
</gene>
<keyword evidence="2" id="KW-1185">Reference proteome</keyword>
<proteinExistence type="predicted"/>
<dbReference type="eggNOG" id="ENOG5033BW2">
    <property type="taxonomic scope" value="Bacteria"/>
</dbReference>
<sequence>MSLECSCPAVGTTVDAKPATGGGGLEISDDAWWYCLRHMRVEHGPGCANKDRMGPYRTEAEAAGALELARRRNEAWDEQDDEGDD</sequence>
<dbReference type="EMBL" id="CP001738">
    <property type="protein sequence ID" value="ACY98659.1"/>
    <property type="molecule type" value="Genomic_DNA"/>
</dbReference>
<evidence type="ECO:0000313" key="2">
    <source>
        <dbReference type="Proteomes" id="UP000001918"/>
    </source>
</evidence>
<dbReference type="KEGG" id="tcu:Tcur_3117"/>
<dbReference type="AlphaFoldDB" id="D1A921"/>
<reference evidence="1 2" key="1">
    <citation type="journal article" date="2011" name="Stand. Genomic Sci.">
        <title>Complete genome sequence of Thermomonospora curvata type strain (B9).</title>
        <authorList>
            <person name="Chertkov O."/>
            <person name="Sikorski J."/>
            <person name="Nolan M."/>
            <person name="Lapidus A."/>
            <person name="Lucas S."/>
            <person name="Del Rio T.G."/>
            <person name="Tice H."/>
            <person name="Cheng J.F."/>
            <person name="Goodwin L."/>
            <person name="Pitluck S."/>
            <person name="Liolios K."/>
            <person name="Ivanova N."/>
            <person name="Mavromatis K."/>
            <person name="Mikhailova N."/>
            <person name="Ovchinnikova G."/>
            <person name="Pati A."/>
            <person name="Chen A."/>
            <person name="Palaniappan K."/>
            <person name="Djao O.D."/>
            <person name="Land M."/>
            <person name="Hauser L."/>
            <person name="Chang Y.J."/>
            <person name="Jeffries C.D."/>
            <person name="Brettin T."/>
            <person name="Han C."/>
            <person name="Detter J.C."/>
            <person name="Rohde M."/>
            <person name="Goker M."/>
            <person name="Woyke T."/>
            <person name="Bristow J."/>
            <person name="Eisen J.A."/>
            <person name="Markowitz V."/>
            <person name="Hugenholtz P."/>
            <person name="Klenk H.P."/>
            <person name="Kyrpides N.C."/>
        </authorList>
    </citation>
    <scope>NUCLEOTIDE SEQUENCE [LARGE SCALE GENOMIC DNA]</scope>
    <source>
        <strain evidence="2">ATCC 19995 / DSM 43183 / JCM 3096 / KCTC 9072 / NBRC 15933 / NCIMB 10081 / Henssen B9</strain>
    </source>
</reference>
<dbReference type="Proteomes" id="UP000001918">
    <property type="component" value="Chromosome"/>
</dbReference>
<evidence type="ECO:0000313" key="1">
    <source>
        <dbReference type="EMBL" id="ACY98659.1"/>
    </source>
</evidence>
<name>D1A921_THECD</name>
<protein>
    <submittedName>
        <fullName evidence="1">Uncharacterized protein</fullName>
    </submittedName>
</protein>
<organism evidence="1 2">
    <name type="scientific">Thermomonospora curvata (strain ATCC 19995 / DSM 43183 / JCM 3096 / KCTC 9072 / NBRC 15933 / NCIMB 10081 / Henssen B9)</name>
    <dbReference type="NCBI Taxonomy" id="471852"/>
    <lineage>
        <taxon>Bacteria</taxon>
        <taxon>Bacillati</taxon>
        <taxon>Actinomycetota</taxon>
        <taxon>Actinomycetes</taxon>
        <taxon>Streptosporangiales</taxon>
        <taxon>Thermomonosporaceae</taxon>
        <taxon>Thermomonospora</taxon>
    </lineage>
</organism>
<dbReference type="STRING" id="471852.Tcur_3117"/>